<gene>
    <name evidence="2" type="ORF">QRD43_22425</name>
</gene>
<organism evidence="2 3">
    <name type="scientific">Roseateles subflavus</name>
    <dbReference type="NCBI Taxonomy" id="3053353"/>
    <lineage>
        <taxon>Bacteria</taxon>
        <taxon>Pseudomonadati</taxon>
        <taxon>Pseudomonadota</taxon>
        <taxon>Betaproteobacteria</taxon>
        <taxon>Burkholderiales</taxon>
        <taxon>Sphaerotilaceae</taxon>
        <taxon>Roseateles</taxon>
    </lineage>
</organism>
<evidence type="ECO:0000259" key="1">
    <source>
        <dbReference type="Pfam" id="PF07993"/>
    </source>
</evidence>
<proteinExistence type="predicted"/>
<evidence type="ECO:0000313" key="3">
    <source>
        <dbReference type="Proteomes" id="UP001238603"/>
    </source>
</evidence>
<dbReference type="InterPro" id="IPR036291">
    <property type="entry name" value="NAD(P)-bd_dom_sf"/>
</dbReference>
<comment type="caution">
    <text evidence="2">The sequence shown here is derived from an EMBL/GenBank/DDBJ whole genome shotgun (WGS) entry which is preliminary data.</text>
</comment>
<dbReference type="Gene3D" id="3.40.50.720">
    <property type="entry name" value="NAD(P)-binding Rossmann-like Domain"/>
    <property type="match status" value="1"/>
</dbReference>
<dbReference type="PANTHER" id="PTHR43000">
    <property type="entry name" value="DTDP-D-GLUCOSE 4,6-DEHYDRATASE-RELATED"/>
    <property type="match status" value="1"/>
</dbReference>
<sequence>MKTLLDRPRHGGHVFLTGGTGYLGALLAAEMLRLGWATRIVIPTRRAGDPGLSPELAAELSAAGLDLEAARSLITLVPWGGAETCTRQELQQLMTSFGIDTVVHSAGCLDYFNEGALEMVNVNFTRTLAQAASAAGVSFFAFVSTAYAAGYSGATVPESLLREPDRDPTAYTSTKRQAEHIVAQSGIPFLILRPSIVIGNACDGRYSGKRYGLYQQWMGVERLLTDRYHETLHTVATDQPLNLLHQDAFQRAAGAALSWMPDNAVMNVVTDSALAPSMKDLWIQLCEVTRPKQIVFYPSMDDVDLKAINLRQRAYLSFAQTNLEIGAYGWSFDRGWLQVLRAERGLSFTETTAATIRTCQDRFVENSALFRQYRTRFSPHLSADIAVLEPSDFIPTNAAA</sequence>
<keyword evidence="3" id="KW-1185">Reference proteome</keyword>
<evidence type="ECO:0000313" key="2">
    <source>
        <dbReference type="EMBL" id="MDL5034676.1"/>
    </source>
</evidence>
<name>A0ABT7LT54_9BURK</name>
<dbReference type="SUPFAM" id="SSF51735">
    <property type="entry name" value="NAD(P)-binding Rossmann-fold domains"/>
    <property type="match status" value="1"/>
</dbReference>
<protein>
    <submittedName>
        <fullName evidence="2">SDR family oxidoreductase</fullName>
    </submittedName>
</protein>
<dbReference type="RefSeq" id="WP_285984751.1">
    <property type="nucleotide sequence ID" value="NZ_JASVDS010000011.1"/>
</dbReference>
<reference evidence="2 3" key="1">
    <citation type="submission" date="2023-06" db="EMBL/GenBank/DDBJ databases">
        <title>Pelomonas sp. APW6 16S ribosomal RNA gene genome sequencing and assembly.</title>
        <authorList>
            <person name="Woo H."/>
        </authorList>
    </citation>
    <scope>NUCLEOTIDE SEQUENCE [LARGE SCALE GENOMIC DNA]</scope>
    <source>
        <strain evidence="2 3">APW6</strain>
    </source>
</reference>
<dbReference type="Proteomes" id="UP001238603">
    <property type="component" value="Unassembled WGS sequence"/>
</dbReference>
<dbReference type="InterPro" id="IPR013120">
    <property type="entry name" value="FAR_NAD-bd"/>
</dbReference>
<accession>A0ABT7LT54</accession>
<dbReference type="EMBL" id="JASVDS010000011">
    <property type="protein sequence ID" value="MDL5034676.1"/>
    <property type="molecule type" value="Genomic_DNA"/>
</dbReference>
<feature type="domain" description="Thioester reductase (TE)" evidence="1">
    <location>
        <begin position="16"/>
        <end position="233"/>
    </location>
</feature>
<dbReference type="Pfam" id="PF07993">
    <property type="entry name" value="NAD_binding_4"/>
    <property type="match status" value="1"/>
</dbReference>